<dbReference type="InterPro" id="IPR001405">
    <property type="entry name" value="UPF0758"/>
</dbReference>
<comment type="caution">
    <text evidence="1">The sequence shown here is derived from an EMBL/GenBank/DDBJ whole genome shotgun (WGS) entry which is preliminary data.</text>
</comment>
<evidence type="ECO:0000313" key="1">
    <source>
        <dbReference type="EMBL" id="GAH32112.1"/>
    </source>
</evidence>
<feature type="non-terminal residue" evidence="1">
    <location>
        <position position="132"/>
    </location>
</feature>
<dbReference type="PANTHER" id="PTHR30471:SF3">
    <property type="entry name" value="UPF0758 PROTEIN YEES-RELATED"/>
    <property type="match status" value="1"/>
</dbReference>
<name>X1EHP3_9ZZZZ</name>
<dbReference type="PANTHER" id="PTHR30471">
    <property type="entry name" value="DNA REPAIR PROTEIN RADC"/>
    <property type="match status" value="1"/>
</dbReference>
<dbReference type="AlphaFoldDB" id="X1EHP3"/>
<organism evidence="1">
    <name type="scientific">marine sediment metagenome</name>
    <dbReference type="NCBI Taxonomy" id="412755"/>
    <lineage>
        <taxon>unclassified sequences</taxon>
        <taxon>metagenomes</taxon>
        <taxon>ecological metagenomes</taxon>
    </lineage>
</organism>
<gene>
    <name evidence="1" type="ORF">S03H2_19714</name>
</gene>
<proteinExistence type="predicted"/>
<protein>
    <submittedName>
        <fullName evidence="1">Uncharacterized protein</fullName>
    </submittedName>
</protein>
<dbReference type="EMBL" id="BARU01010323">
    <property type="protein sequence ID" value="GAH32112.1"/>
    <property type="molecule type" value="Genomic_DNA"/>
</dbReference>
<sequence length="132" mass="14320">MNITQFAMFGEARLKRLAEDQTPVYRICKLGAQACSFQELLAALIGGNTQLEVAEAITSRWKTPLNLMAAPLAEIGSVRGVGPARGARIKAAFELGRLVTITSFGERHSINSPADIAALVQYEMSVLEQEEL</sequence>
<accession>X1EHP3</accession>
<reference evidence="1" key="1">
    <citation type="journal article" date="2014" name="Front. Microbiol.">
        <title>High frequency of phylogenetically diverse reductive dehalogenase-homologous genes in deep subseafloor sedimentary metagenomes.</title>
        <authorList>
            <person name="Kawai M."/>
            <person name="Futagami T."/>
            <person name="Toyoda A."/>
            <person name="Takaki Y."/>
            <person name="Nishi S."/>
            <person name="Hori S."/>
            <person name="Arai W."/>
            <person name="Tsubouchi T."/>
            <person name="Morono Y."/>
            <person name="Uchiyama I."/>
            <person name="Ito T."/>
            <person name="Fujiyama A."/>
            <person name="Inagaki F."/>
            <person name="Takami H."/>
        </authorList>
    </citation>
    <scope>NUCLEOTIDE SEQUENCE</scope>
    <source>
        <strain evidence="1">Expedition CK06-06</strain>
    </source>
</reference>